<evidence type="ECO:0000313" key="4">
    <source>
        <dbReference type="Proteomes" id="UP000494363"/>
    </source>
</evidence>
<evidence type="ECO:0000256" key="2">
    <source>
        <dbReference type="ARBA" id="ARBA00022679"/>
    </source>
</evidence>
<evidence type="ECO:0008006" key="5">
    <source>
        <dbReference type="Google" id="ProtNLM"/>
    </source>
</evidence>
<gene>
    <name evidence="3" type="ORF">LMG29542_02157</name>
</gene>
<dbReference type="GO" id="GO:0009244">
    <property type="term" value="P:lipopolysaccharide core region biosynthetic process"/>
    <property type="evidence" value="ECO:0007669"/>
    <property type="project" value="TreeGrafter"/>
</dbReference>
<dbReference type="InterPro" id="IPR002201">
    <property type="entry name" value="Glyco_trans_9"/>
</dbReference>
<keyword evidence="2" id="KW-0808">Transferase</keyword>
<evidence type="ECO:0000313" key="3">
    <source>
        <dbReference type="EMBL" id="CAB3753781.1"/>
    </source>
</evidence>
<evidence type="ECO:0000256" key="1">
    <source>
        <dbReference type="ARBA" id="ARBA00022676"/>
    </source>
</evidence>
<dbReference type="EMBL" id="CADIKH010000008">
    <property type="protein sequence ID" value="CAB3753781.1"/>
    <property type="molecule type" value="Genomic_DNA"/>
</dbReference>
<organism evidence="3 4">
    <name type="scientific">Paraburkholderia humisilvae</name>
    <dbReference type="NCBI Taxonomy" id="627669"/>
    <lineage>
        <taxon>Bacteria</taxon>
        <taxon>Pseudomonadati</taxon>
        <taxon>Pseudomonadota</taxon>
        <taxon>Betaproteobacteria</taxon>
        <taxon>Burkholderiales</taxon>
        <taxon>Burkholderiaceae</taxon>
        <taxon>Paraburkholderia</taxon>
    </lineage>
</organism>
<dbReference type="InterPro" id="IPR051199">
    <property type="entry name" value="LPS_LOS_Heptosyltrfase"/>
</dbReference>
<protein>
    <recommendedName>
        <fullName evidence="5">ADP-heptose--LPS heptosyltransferase 2</fullName>
    </recommendedName>
</protein>
<dbReference type="GO" id="GO:0008713">
    <property type="term" value="F:ADP-heptose-lipopolysaccharide heptosyltransferase activity"/>
    <property type="evidence" value="ECO:0007669"/>
    <property type="project" value="TreeGrafter"/>
</dbReference>
<keyword evidence="4" id="KW-1185">Reference proteome</keyword>
<dbReference type="PANTHER" id="PTHR30160:SF1">
    <property type="entry name" value="LIPOPOLYSACCHARIDE 1,2-N-ACETYLGLUCOSAMINETRANSFERASE-RELATED"/>
    <property type="match status" value="1"/>
</dbReference>
<dbReference type="PANTHER" id="PTHR30160">
    <property type="entry name" value="TETRAACYLDISACCHARIDE 4'-KINASE-RELATED"/>
    <property type="match status" value="1"/>
</dbReference>
<sequence length="395" mass="43241">MPDNGAQQDDRRAELADDPMSRLAGRIRIFARALPRLLAKPLRRKPLHPQRILIAHHLLLGDTLLLTPLLAKLRAQYPQADIVLACPKAIVPLYAGRPFGVNALAFDPRDLATVRNVLRSGPYDLGIVAGDNRHSWLALAAGCRWIIAHAHDVRAWKNWPVDEGVPYPAAPAAWADLAADLVPGASPRAYHPDDWPAPAHGGLPDAHLLTQPYVVLHPGASTAVKRWPDARWLEVARFVEARGYVPVWSGGPGEVDLIRTIDPDPRHPNLAGRLGLGELWHLFAGAKAVVCPDTGVAHLGRLIGVPTIALFGPGNASIHGAGRYWRNAPFVAVTIADMPCRDQPYIFRRRVEWVRRCDRDSTTCVAWRGDHADCMGQLSVAAVCDALHNVLVKVQ</sequence>
<name>A0A6J5DKL5_9BURK</name>
<dbReference type="SUPFAM" id="SSF53756">
    <property type="entry name" value="UDP-Glycosyltransferase/glycogen phosphorylase"/>
    <property type="match status" value="1"/>
</dbReference>
<dbReference type="Proteomes" id="UP000494363">
    <property type="component" value="Unassembled WGS sequence"/>
</dbReference>
<proteinExistence type="predicted"/>
<reference evidence="3 4" key="1">
    <citation type="submission" date="2020-04" db="EMBL/GenBank/DDBJ databases">
        <authorList>
            <person name="De Canck E."/>
        </authorList>
    </citation>
    <scope>NUCLEOTIDE SEQUENCE [LARGE SCALE GENOMIC DNA]</scope>
    <source>
        <strain evidence="3 4">LMG 29542</strain>
    </source>
</reference>
<accession>A0A6J5DKL5</accession>
<dbReference type="AlphaFoldDB" id="A0A6J5DKL5"/>
<dbReference type="Pfam" id="PF01075">
    <property type="entry name" value="Glyco_transf_9"/>
    <property type="match status" value="1"/>
</dbReference>
<dbReference type="GO" id="GO:0005829">
    <property type="term" value="C:cytosol"/>
    <property type="evidence" value="ECO:0007669"/>
    <property type="project" value="TreeGrafter"/>
</dbReference>
<keyword evidence="1" id="KW-0328">Glycosyltransferase</keyword>
<dbReference type="CDD" id="cd03789">
    <property type="entry name" value="GT9_LPS_heptosyltransferase"/>
    <property type="match status" value="1"/>
</dbReference>
<dbReference type="Gene3D" id="3.40.50.2000">
    <property type="entry name" value="Glycogen Phosphorylase B"/>
    <property type="match status" value="2"/>
</dbReference>